<dbReference type="EMBL" id="CACVKT020004991">
    <property type="protein sequence ID" value="CAC5392570.1"/>
    <property type="molecule type" value="Genomic_DNA"/>
</dbReference>
<dbReference type="AlphaFoldDB" id="A0A6J8CC30"/>
<evidence type="ECO:0000256" key="1">
    <source>
        <dbReference type="SAM" id="Phobius"/>
    </source>
</evidence>
<keyword evidence="3" id="KW-1185">Reference proteome</keyword>
<accession>A0A6J8CC30</accession>
<dbReference type="OrthoDB" id="6178656at2759"/>
<gene>
    <name evidence="2" type="ORF">MCOR_27493</name>
</gene>
<organism evidence="2 3">
    <name type="scientific">Mytilus coruscus</name>
    <name type="common">Sea mussel</name>
    <dbReference type="NCBI Taxonomy" id="42192"/>
    <lineage>
        <taxon>Eukaryota</taxon>
        <taxon>Metazoa</taxon>
        <taxon>Spiralia</taxon>
        <taxon>Lophotrochozoa</taxon>
        <taxon>Mollusca</taxon>
        <taxon>Bivalvia</taxon>
        <taxon>Autobranchia</taxon>
        <taxon>Pteriomorphia</taxon>
        <taxon>Mytilida</taxon>
        <taxon>Mytiloidea</taxon>
        <taxon>Mytilidae</taxon>
        <taxon>Mytilinae</taxon>
        <taxon>Mytilus</taxon>
    </lineage>
</organism>
<proteinExistence type="predicted"/>
<feature type="transmembrane region" description="Helical" evidence="1">
    <location>
        <begin position="191"/>
        <end position="211"/>
    </location>
</feature>
<keyword evidence="1" id="KW-0812">Transmembrane</keyword>
<dbReference type="Proteomes" id="UP000507470">
    <property type="component" value="Unassembled WGS sequence"/>
</dbReference>
<name>A0A6J8CC30_MYTCO</name>
<keyword evidence="1" id="KW-1133">Transmembrane helix</keyword>
<protein>
    <submittedName>
        <fullName evidence="2">Uncharacterized protein</fullName>
    </submittedName>
</protein>
<sequence length="212" mass="23690">MFTDLDLANMKVTNRKVIILTCTNGYDWKCPHSSQWNLTSRSYGCSDQNIYICLFDASESIGLKVVFTGKCGPLDLSREGFRYILTPDLNQVPCTASRYQPFTFTTNGNSQCVLSKSVCNASGQILANNGSSSTDISCRCDYRRNYDYIIPPKNPCSCKPAEEDCSCYIRKCEDDKVMIAGKYLCDVCTHAILALLINFKMLLALSLVYTFG</sequence>
<keyword evidence="1" id="KW-0472">Membrane</keyword>
<evidence type="ECO:0000313" key="2">
    <source>
        <dbReference type="EMBL" id="CAC5392570.1"/>
    </source>
</evidence>
<evidence type="ECO:0000313" key="3">
    <source>
        <dbReference type="Proteomes" id="UP000507470"/>
    </source>
</evidence>
<reference evidence="2 3" key="1">
    <citation type="submission" date="2020-06" db="EMBL/GenBank/DDBJ databases">
        <authorList>
            <person name="Li R."/>
            <person name="Bekaert M."/>
        </authorList>
    </citation>
    <scope>NUCLEOTIDE SEQUENCE [LARGE SCALE GENOMIC DNA]</scope>
    <source>
        <strain evidence="3">wild</strain>
    </source>
</reference>